<dbReference type="InterPro" id="IPR001063">
    <property type="entry name" value="Ribosomal_uL22"/>
</dbReference>
<dbReference type="InterPro" id="IPR036394">
    <property type="entry name" value="Ribosomal_uL22_sf"/>
</dbReference>
<dbReference type="Proteomes" id="UP000285405">
    <property type="component" value="Unassembled WGS sequence"/>
</dbReference>
<keyword evidence="3 4" id="KW-0687">Ribonucleoprotein</keyword>
<reference evidence="6 7" key="1">
    <citation type="journal article" date="2018" name="BMC Genomics">
        <title>Comparative genome analyses reveal sequence features reflecting distinct modes of host-adaptation between dicot and monocot powdery mildew.</title>
        <authorList>
            <person name="Wu Y."/>
            <person name="Ma X."/>
            <person name="Pan Z."/>
            <person name="Kale S.D."/>
            <person name="Song Y."/>
            <person name="King H."/>
            <person name="Zhang Q."/>
            <person name="Presley C."/>
            <person name="Deng X."/>
            <person name="Wei C.I."/>
            <person name="Xiao S."/>
        </authorList>
    </citation>
    <scope>NUCLEOTIDE SEQUENCE [LARGE SCALE GENOMIC DNA]</scope>
    <source>
        <strain evidence="6">UCSC1</strain>
    </source>
</reference>
<evidence type="ECO:0000256" key="3">
    <source>
        <dbReference type="ARBA" id="ARBA00023274"/>
    </source>
</evidence>
<dbReference type="FunFam" id="3.90.470.10:FF:000017">
    <property type="entry name" value="54S ribosomal protein L22, mitochondrial"/>
    <property type="match status" value="1"/>
</dbReference>
<evidence type="ECO:0000256" key="1">
    <source>
        <dbReference type="ARBA" id="ARBA00009451"/>
    </source>
</evidence>
<dbReference type="InterPro" id="IPR047867">
    <property type="entry name" value="Ribosomal_uL22_bac/org-type"/>
</dbReference>
<evidence type="ECO:0000256" key="2">
    <source>
        <dbReference type="ARBA" id="ARBA00022980"/>
    </source>
</evidence>
<dbReference type="GO" id="GO:0015934">
    <property type="term" value="C:large ribosomal subunit"/>
    <property type="evidence" value="ECO:0007669"/>
    <property type="project" value="InterPro"/>
</dbReference>
<comment type="caution">
    <text evidence="6">The sequence shown here is derived from an EMBL/GenBank/DDBJ whole genome shotgun (WGS) entry which is preliminary data.</text>
</comment>
<keyword evidence="2 4" id="KW-0689">Ribosomal protein</keyword>
<dbReference type="PANTHER" id="PTHR13501:SF10">
    <property type="entry name" value="LARGE RIBOSOMAL SUBUNIT PROTEIN UL22M"/>
    <property type="match status" value="1"/>
</dbReference>
<organism evidence="6 7">
    <name type="scientific">Golovinomyces cichoracearum</name>
    <dbReference type="NCBI Taxonomy" id="62708"/>
    <lineage>
        <taxon>Eukaryota</taxon>
        <taxon>Fungi</taxon>
        <taxon>Dikarya</taxon>
        <taxon>Ascomycota</taxon>
        <taxon>Pezizomycotina</taxon>
        <taxon>Leotiomycetes</taxon>
        <taxon>Erysiphales</taxon>
        <taxon>Erysiphaceae</taxon>
        <taxon>Golovinomyces</taxon>
    </lineage>
</organism>
<evidence type="ECO:0000313" key="7">
    <source>
        <dbReference type="Proteomes" id="UP000285405"/>
    </source>
</evidence>
<dbReference type="SUPFAM" id="SSF54843">
    <property type="entry name" value="Ribosomal protein L22"/>
    <property type="match status" value="1"/>
</dbReference>
<comment type="similarity">
    <text evidence="1 4">Belongs to the universal ribosomal protein uL22 family.</text>
</comment>
<dbReference type="AlphaFoldDB" id="A0A420I5N1"/>
<dbReference type="GO" id="GO:0003735">
    <property type="term" value="F:structural constituent of ribosome"/>
    <property type="evidence" value="ECO:0007669"/>
    <property type="project" value="InterPro"/>
</dbReference>
<evidence type="ECO:0000256" key="5">
    <source>
        <dbReference type="SAM" id="MobiDB-lite"/>
    </source>
</evidence>
<dbReference type="Gene3D" id="3.90.470.10">
    <property type="entry name" value="Ribosomal protein L22/L17"/>
    <property type="match status" value="1"/>
</dbReference>
<name>A0A420I5N1_9PEZI</name>
<evidence type="ECO:0000313" key="6">
    <source>
        <dbReference type="EMBL" id="RKF64969.1"/>
    </source>
</evidence>
<dbReference type="GO" id="GO:0006412">
    <property type="term" value="P:translation"/>
    <property type="evidence" value="ECO:0007669"/>
    <property type="project" value="InterPro"/>
</dbReference>
<proteinExistence type="inferred from homology"/>
<feature type="region of interest" description="Disordered" evidence="5">
    <location>
        <begin position="55"/>
        <end position="81"/>
    </location>
</feature>
<feature type="region of interest" description="Disordered" evidence="5">
    <location>
        <begin position="90"/>
        <end position="109"/>
    </location>
</feature>
<sequence length="332" mass="38390">MLYCRINRIAMSLCFRSCQAIKSARATATSLSPLSSYQRRYAWFWDRFKKRSQESSAQTVTPNPLTEEYLTRKPSPPKLVQGGLAESSILEDEEVAGPKPKAVESKDGQVESLVRNPLSMAAVLDPAPEARKRWERKMVIRDIRKRGRLTKAQQIKRSEREIVSKSHDFKTSVKKLVHLANQIKGKSLEDAIIQMRFSKKKVAKDVKEHLEHSKNEAIVRRGMGLGFSARNRFTPITIMTNDKKRVKVTDPTTIYVDQAWCGKGLYEKTPDYRARGRMNIMRNPTTSITVVLKEEATRIRIHKERETREAKKKTWVQLPNRPITSQRQYYSW</sequence>
<dbReference type="CDD" id="cd00336">
    <property type="entry name" value="Ribosomal_L22"/>
    <property type="match status" value="1"/>
</dbReference>
<dbReference type="OrthoDB" id="416470at2759"/>
<dbReference type="EMBL" id="MCBR01012758">
    <property type="protein sequence ID" value="RKF64969.1"/>
    <property type="molecule type" value="Genomic_DNA"/>
</dbReference>
<gene>
    <name evidence="6" type="ORF">GcC1_127021</name>
</gene>
<feature type="compositionally biased region" description="Polar residues" evidence="5">
    <location>
        <begin position="55"/>
        <end position="64"/>
    </location>
</feature>
<protein>
    <submittedName>
        <fullName evidence="6">54S ribosomal protein L22, mitochondrial</fullName>
    </submittedName>
</protein>
<evidence type="ECO:0000256" key="4">
    <source>
        <dbReference type="RuleBase" id="RU004005"/>
    </source>
</evidence>
<dbReference type="Pfam" id="PF00237">
    <property type="entry name" value="Ribosomal_L22"/>
    <property type="match status" value="1"/>
</dbReference>
<accession>A0A420I5N1</accession>
<dbReference type="PANTHER" id="PTHR13501">
    <property type="entry name" value="CHLOROPLAST 50S RIBOSOMAL PROTEIN L22-RELATED"/>
    <property type="match status" value="1"/>
</dbReference>